<proteinExistence type="predicted"/>
<keyword evidence="2" id="KW-1185">Reference proteome</keyword>
<sequence>MKYVQGPVTTEIIAPDQTTNCLSTLSSTALPLRFGVARVQDRCCCGGWGGFSPLPPGSHYLWVPRDPADWHPDCQADDGSYHENQK</sequence>
<evidence type="ECO:0000313" key="1">
    <source>
        <dbReference type="EMBL" id="MEQ2282557.1"/>
    </source>
</evidence>
<name>A0ABV0XM97_9TELE</name>
<evidence type="ECO:0000313" key="2">
    <source>
        <dbReference type="Proteomes" id="UP001469553"/>
    </source>
</evidence>
<dbReference type="Proteomes" id="UP001469553">
    <property type="component" value="Unassembled WGS sequence"/>
</dbReference>
<protein>
    <submittedName>
        <fullName evidence="1">Uncharacterized protein</fullName>
    </submittedName>
</protein>
<accession>A0ABV0XM97</accession>
<organism evidence="1 2">
    <name type="scientific">Ameca splendens</name>
    <dbReference type="NCBI Taxonomy" id="208324"/>
    <lineage>
        <taxon>Eukaryota</taxon>
        <taxon>Metazoa</taxon>
        <taxon>Chordata</taxon>
        <taxon>Craniata</taxon>
        <taxon>Vertebrata</taxon>
        <taxon>Euteleostomi</taxon>
        <taxon>Actinopterygii</taxon>
        <taxon>Neopterygii</taxon>
        <taxon>Teleostei</taxon>
        <taxon>Neoteleostei</taxon>
        <taxon>Acanthomorphata</taxon>
        <taxon>Ovalentaria</taxon>
        <taxon>Atherinomorphae</taxon>
        <taxon>Cyprinodontiformes</taxon>
        <taxon>Goodeidae</taxon>
        <taxon>Ameca</taxon>
    </lineage>
</organism>
<reference evidence="1 2" key="1">
    <citation type="submission" date="2021-06" db="EMBL/GenBank/DDBJ databases">
        <authorList>
            <person name="Palmer J.M."/>
        </authorList>
    </citation>
    <scope>NUCLEOTIDE SEQUENCE [LARGE SCALE GENOMIC DNA]</scope>
    <source>
        <strain evidence="1 2">AS_MEX2019</strain>
        <tissue evidence="1">Muscle</tissue>
    </source>
</reference>
<gene>
    <name evidence="1" type="ORF">AMECASPLE_002029</name>
</gene>
<comment type="caution">
    <text evidence="1">The sequence shown here is derived from an EMBL/GenBank/DDBJ whole genome shotgun (WGS) entry which is preliminary data.</text>
</comment>
<dbReference type="EMBL" id="JAHRIP010009475">
    <property type="protein sequence ID" value="MEQ2282557.1"/>
    <property type="molecule type" value="Genomic_DNA"/>
</dbReference>